<comment type="similarity">
    <text evidence="2 9">Belongs to the G protein gamma family.</text>
</comment>
<dbReference type="FunFam" id="4.10.260.10:FF:000001">
    <property type="entry name" value="Guanine nucleotide-binding protein subunit gamma"/>
    <property type="match status" value="1"/>
</dbReference>
<dbReference type="KEGG" id="epa:110243244"/>
<keyword evidence="13" id="KW-1185">Reference proteome</keyword>
<dbReference type="GO" id="GO:0031681">
    <property type="term" value="F:G-protein beta-subunit binding"/>
    <property type="evidence" value="ECO:0007669"/>
    <property type="project" value="InterPro"/>
</dbReference>
<keyword evidence="8" id="KW-0636">Prenylation</keyword>
<evidence type="ECO:0000259" key="11">
    <source>
        <dbReference type="PROSITE" id="PS50058"/>
    </source>
</evidence>
<dbReference type="Gene3D" id="4.10.260.10">
    <property type="entry name" value="Transducin (heterotrimeric G protein), gamma chain"/>
    <property type="match status" value="1"/>
</dbReference>
<keyword evidence="3 9" id="KW-1003">Cell membrane</keyword>
<sequence>MYSSAKKENEIQEQQRVVQQLQRESKCERIKVSRCATDLMQYCTENQTQDPLIIKIPANDNPFRERRSTCAIL</sequence>
<dbReference type="GO" id="GO:0007186">
    <property type="term" value="P:G protein-coupled receptor signaling pathway"/>
    <property type="evidence" value="ECO:0007669"/>
    <property type="project" value="InterPro"/>
</dbReference>
<dbReference type="SMART" id="SM00224">
    <property type="entry name" value="GGL"/>
    <property type="match status" value="1"/>
</dbReference>
<evidence type="ECO:0000256" key="5">
    <source>
        <dbReference type="ARBA" id="ARBA00023136"/>
    </source>
</evidence>
<evidence type="ECO:0000256" key="9">
    <source>
        <dbReference type="RuleBase" id="RU004973"/>
    </source>
</evidence>
<proteinExistence type="inferred from homology"/>
<dbReference type="OrthoDB" id="6264244at2759"/>
<dbReference type="PROSITE" id="PS50058">
    <property type="entry name" value="G_PROTEIN_GAMMA"/>
    <property type="match status" value="1"/>
</dbReference>
<organism evidence="12 13">
    <name type="scientific">Exaiptasia diaphana</name>
    <name type="common">Tropical sea anemone</name>
    <name type="synonym">Aiptasia pulchella</name>
    <dbReference type="NCBI Taxonomy" id="2652724"/>
    <lineage>
        <taxon>Eukaryota</taxon>
        <taxon>Metazoa</taxon>
        <taxon>Cnidaria</taxon>
        <taxon>Anthozoa</taxon>
        <taxon>Hexacorallia</taxon>
        <taxon>Actiniaria</taxon>
        <taxon>Aiptasiidae</taxon>
        <taxon>Exaiptasia</taxon>
    </lineage>
</organism>
<dbReference type="GeneID" id="110243244"/>
<keyword evidence="4" id="KW-0488">Methylation</keyword>
<dbReference type="PANTHER" id="PTHR13809">
    <property type="entry name" value="GUANINE NUCLEOTIDE-BINDING PROTEIN GAMMA SUBUNIT"/>
    <property type="match status" value="1"/>
</dbReference>
<evidence type="ECO:0000313" key="13">
    <source>
        <dbReference type="Proteomes" id="UP000887567"/>
    </source>
</evidence>
<dbReference type="SMART" id="SM01224">
    <property type="entry name" value="G_gamma"/>
    <property type="match status" value="1"/>
</dbReference>
<evidence type="ECO:0000256" key="8">
    <source>
        <dbReference type="ARBA" id="ARBA00023289"/>
    </source>
</evidence>
<dbReference type="InterPro" id="IPR001770">
    <property type="entry name" value="G-protein_gamma"/>
</dbReference>
<dbReference type="InterPro" id="IPR036284">
    <property type="entry name" value="GGL_sf"/>
</dbReference>
<keyword evidence="5 9" id="KW-0472">Membrane</keyword>
<dbReference type="Pfam" id="PF00631">
    <property type="entry name" value="G-gamma"/>
    <property type="match status" value="1"/>
</dbReference>
<protein>
    <recommendedName>
        <fullName evidence="9">Guanine nucleotide-binding protein subunit gamma</fullName>
    </recommendedName>
</protein>
<evidence type="ECO:0000256" key="7">
    <source>
        <dbReference type="ARBA" id="ARBA00023288"/>
    </source>
</evidence>
<dbReference type="EnsemblMetazoa" id="XM_021049329.2">
    <property type="protein sequence ID" value="XP_020904988.1"/>
    <property type="gene ID" value="LOC110243244"/>
</dbReference>
<evidence type="ECO:0000256" key="10">
    <source>
        <dbReference type="SAM" id="Coils"/>
    </source>
</evidence>
<keyword evidence="10" id="KW-0175">Coiled coil</keyword>
<dbReference type="SUPFAM" id="SSF48670">
    <property type="entry name" value="Transducin (heterotrimeric G protein), gamma chain"/>
    <property type="match status" value="1"/>
</dbReference>
<keyword evidence="7 9" id="KW-0449">Lipoprotein</keyword>
<dbReference type="PRINTS" id="PR00321">
    <property type="entry name" value="GPROTEING"/>
</dbReference>
<comment type="subcellular location">
    <subcellularLocation>
        <location evidence="1 9">Cell membrane</location>
        <topology evidence="1 9">Lipid-anchor</topology>
        <orientation evidence="1 9">Cytoplasmic side</orientation>
    </subcellularLocation>
</comment>
<evidence type="ECO:0000256" key="3">
    <source>
        <dbReference type="ARBA" id="ARBA00022475"/>
    </source>
</evidence>
<dbReference type="RefSeq" id="XP_020904988.1">
    <property type="nucleotide sequence ID" value="XM_021049329.2"/>
</dbReference>
<evidence type="ECO:0000256" key="4">
    <source>
        <dbReference type="ARBA" id="ARBA00022481"/>
    </source>
</evidence>
<reference evidence="12" key="1">
    <citation type="submission" date="2022-11" db="UniProtKB">
        <authorList>
            <consortium name="EnsemblMetazoa"/>
        </authorList>
    </citation>
    <scope>IDENTIFICATION</scope>
</reference>
<evidence type="ECO:0000256" key="6">
    <source>
        <dbReference type="ARBA" id="ARBA00023224"/>
    </source>
</evidence>
<dbReference type="Proteomes" id="UP000887567">
    <property type="component" value="Unplaced"/>
</dbReference>
<comment type="subunit">
    <text evidence="9">G proteins are composed of 3 units; alpha, beta and gamma.</text>
</comment>
<dbReference type="GO" id="GO:0005834">
    <property type="term" value="C:heterotrimeric G-protein complex"/>
    <property type="evidence" value="ECO:0007669"/>
    <property type="project" value="InterPro"/>
</dbReference>
<dbReference type="InterPro" id="IPR015898">
    <property type="entry name" value="G-protein_gamma-like_dom"/>
</dbReference>
<keyword evidence="6 9" id="KW-0807">Transducer</keyword>
<evidence type="ECO:0000313" key="12">
    <source>
        <dbReference type="EnsemblMetazoa" id="XP_020904988.1"/>
    </source>
</evidence>
<comment type="function">
    <text evidence="9">Guanine nucleotide-binding proteins (G proteins) are involved as a modulator or transducer in various transmembrane signaling systems. The beta and gamma chains are required for the GTPase activity, for replacement of GDP by GTP, and for G protein-effector interaction.</text>
</comment>
<dbReference type="OMA" id="FCIQNAN"/>
<feature type="domain" description="G protein gamma" evidence="11">
    <location>
        <begin position="7"/>
        <end position="73"/>
    </location>
</feature>
<accession>A0A913XIX0</accession>
<dbReference type="AlphaFoldDB" id="A0A913XIX0"/>
<evidence type="ECO:0000256" key="2">
    <source>
        <dbReference type="ARBA" id="ARBA00007431"/>
    </source>
</evidence>
<name>A0A913XIX0_EXADI</name>
<evidence type="ECO:0000256" key="1">
    <source>
        <dbReference type="ARBA" id="ARBA00004342"/>
    </source>
</evidence>
<feature type="coiled-coil region" evidence="10">
    <location>
        <begin position="4"/>
        <end position="31"/>
    </location>
</feature>